<dbReference type="EMBL" id="CP139779">
    <property type="protein sequence ID" value="WQB71873.1"/>
    <property type="molecule type" value="Genomic_DNA"/>
</dbReference>
<dbReference type="PANTHER" id="PTHR18964">
    <property type="entry name" value="ROK (REPRESSOR, ORF, KINASE) FAMILY"/>
    <property type="match status" value="1"/>
</dbReference>
<protein>
    <submittedName>
        <fullName evidence="2">ROK family protein</fullName>
    </submittedName>
</protein>
<evidence type="ECO:0000313" key="3">
    <source>
        <dbReference type="Proteomes" id="UP001324533"/>
    </source>
</evidence>
<dbReference type="Pfam" id="PF00480">
    <property type="entry name" value="ROK"/>
    <property type="match status" value="1"/>
</dbReference>
<reference evidence="2 3" key="1">
    <citation type="submission" date="2023-06" db="EMBL/GenBank/DDBJ databases">
        <title>Rock-solubilizing bacteria, Microbacterium invictum, promotes re-establishment of vegetation in rocky wasteland by accelerating rock bio-weathering and reshaping soil bacterial community.</title>
        <authorList>
            <person name="Liu C."/>
        </authorList>
    </citation>
    <scope>NUCLEOTIDE SEQUENCE [LARGE SCALE GENOMIC DNA]</scope>
    <source>
        <strain evidence="2 3">X-18</strain>
    </source>
</reference>
<dbReference type="InterPro" id="IPR043129">
    <property type="entry name" value="ATPase_NBD"/>
</dbReference>
<dbReference type="SUPFAM" id="SSF53067">
    <property type="entry name" value="Actin-like ATPase domain"/>
    <property type="match status" value="1"/>
</dbReference>
<dbReference type="InterPro" id="IPR000600">
    <property type="entry name" value="ROK"/>
</dbReference>
<evidence type="ECO:0000313" key="2">
    <source>
        <dbReference type="EMBL" id="WQB71873.1"/>
    </source>
</evidence>
<comment type="similarity">
    <text evidence="1">Belongs to the ROK (NagC/XylR) family.</text>
</comment>
<dbReference type="Proteomes" id="UP001324533">
    <property type="component" value="Chromosome"/>
</dbReference>
<sequence length="398" mass="41254">MPLPPRRASLLAVIGYAWDAEVFTATDVIETVAVTRSTAIDVIDELVARGLVVELPNARAVGDYRKGRPARRFALRQDAAFVVGLDAGRGHLTATVADLRGTTRAVERVVVDADDDAPDVRRREAERAVDRALRIAGVTRGDVAAMGVGVPAPVDARGESPADDAGFWTRMNPGFAPQFRQWVPMVKVANDASLASVAERTLGAARGCDDVVVLLAGERLGAGVWVDGHLLTGAHGGAGEMVAFDHVRGVDSAWGFGHRAVELAREAIARGTLPPSSVLHRSAPGELEGRDVFAAAAEGDPGARRITDEIGGSLAIIAGVFGSLFDTRLLIVSGAVADGAAPLIEAARGAVAATLHLPAPEIVASALGADIVSLGAVCAAVQEARRGILDLPQFAQPA</sequence>
<dbReference type="RefSeq" id="WP_322411986.1">
    <property type="nucleotide sequence ID" value="NZ_CP139779.1"/>
</dbReference>
<evidence type="ECO:0000256" key="1">
    <source>
        <dbReference type="ARBA" id="ARBA00006479"/>
    </source>
</evidence>
<dbReference type="PANTHER" id="PTHR18964:SF149">
    <property type="entry name" value="BIFUNCTIONAL UDP-N-ACETYLGLUCOSAMINE 2-EPIMERASE_N-ACETYLMANNOSAMINE KINASE"/>
    <property type="match status" value="1"/>
</dbReference>
<proteinExistence type="inferred from homology"/>
<gene>
    <name evidence="2" type="ORF">T9R20_07985</name>
</gene>
<name>A0ABZ0VE34_9MICO</name>
<accession>A0ABZ0VE34</accession>
<keyword evidence="3" id="KW-1185">Reference proteome</keyword>
<dbReference type="Gene3D" id="3.30.420.40">
    <property type="match status" value="2"/>
</dbReference>
<organism evidence="2 3">
    <name type="scientific">Microbacterium invictum</name>
    <dbReference type="NCBI Taxonomy" id="515415"/>
    <lineage>
        <taxon>Bacteria</taxon>
        <taxon>Bacillati</taxon>
        <taxon>Actinomycetota</taxon>
        <taxon>Actinomycetes</taxon>
        <taxon>Micrococcales</taxon>
        <taxon>Microbacteriaceae</taxon>
        <taxon>Microbacterium</taxon>
    </lineage>
</organism>